<dbReference type="STRING" id="1267021.FPB0191_00835"/>
<reference evidence="2 3" key="1">
    <citation type="journal article" date="2014" name="Appl. Environ. Microbiol.">
        <title>Gut symbionts from distinct hosts exhibit genotoxic activity via divergent colibactin biosynthetic pathways.</title>
        <authorList>
            <person name="Engel P."/>
            <person name="Vizcaino M.I."/>
            <person name="Crawford J.M."/>
        </authorList>
    </citation>
    <scope>NUCLEOTIDE SEQUENCE [LARGE SCALE GENOMIC DNA]</scope>
    <source>
        <strain evidence="2 3">PEB0191</strain>
    </source>
</reference>
<dbReference type="HOGENOM" id="CLU_599575_0_0_6"/>
<evidence type="ECO:0000313" key="3">
    <source>
        <dbReference type="Proteomes" id="UP000030901"/>
    </source>
</evidence>
<dbReference type="Proteomes" id="UP000030901">
    <property type="component" value="Chromosome"/>
</dbReference>
<protein>
    <submittedName>
        <fullName evidence="2">Uncharacterized protein</fullName>
    </submittedName>
</protein>
<feature type="signal peptide" evidence="1">
    <location>
        <begin position="1"/>
        <end position="21"/>
    </location>
</feature>
<dbReference type="AlphaFoldDB" id="A0A0A7S5V6"/>
<proteinExistence type="predicted"/>
<keyword evidence="1" id="KW-0732">Signal</keyword>
<gene>
    <name evidence="2" type="ORF">FPB0191_00835</name>
</gene>
<accession>A0A0A7S5V6</accession>
<evidence type="ECO:0000313" key="2">
    <source>
        <dbReference type="EMBL" id="AJA44661.1"/>
    </source>
</evidence>
<evidence type="ECO:0000256" key="1">
    <source>
        <dbReference type="SAM" id="SignalP"/>
    </source>
</evidence>
<keyword evidence="3" id="KW-1185">Reference proteome</keyword>
<organism evidence="2 3">
    <name type="scientific">Frischella perrara</name>
    <dbReference type="NCBI Taxonomy" id="1267021"/>
    <lineage>
        <taxon>Bacteria</taxon>
        <taxon>Pseudomonadati</taxon>
        <taxon>Pseudomonadota</taxon>
        <taxon>Gammaproteobacteria</taxon>
        <taxon>Orbales</taxon>
        <taxon>Orbaceae</taxon>
        <taxon>Frischella</taxon>
    </lineage>
</organism>
<dbReference type="EMBL" id="CP009056">
    <property type="protein sequence ID" value="AJA44661.1"/>
    <property type="molecule type" value="Genomic_DNA"/>
</dbReference>
<dbReference type="OrthoDB" id="7066358at2"/>
<dbReference type="KEGG" id="fpp:FPB0191_00835"/>
<dbReference type="RefSeq" id="WP_039104253.1">
    <property type="nucleotide sequence ID" value="NZ_CP009056.1"/>
</dbReference>
<name>A0A0A7S5V6_FRIPE</name>
<feature type="chain" id="PRO_5002045141" evidence="1">
    <location>
        <begin position="22"/>
        <end position="456"/>
    </location>
</feature>
<sequence>MQKGIKSLVCLLIFHLSSGVASLNISSKNEIVGEKPTLTSAIEDKITNLDLFGIHFTDVNNNNNSGNYYGDKDIRNLPINPAYPFKKLFKPATLLKQPVSEYFDSEGDQFGELTLDSTPTVQWLYTDKKGKEVVFVPGENDTFCSLAAAGKYTAPYKYRITSKLKLTSKYGIPRSNSYPNETVTQIPEKTYTILNDSGICWARPASLKPDQASKDAKKHEWDSKKGFLVQSSSSSSLNFPQTAFYGAKFDLLLASNGLVHNYDWRIAKGSQLVTFELTNDVVTINFNTSTAKNDLEVWKLVTANDQGYEVIIEGTHKTSGNKIYYPFRIKKWFTGWSEKYSQVADAKVIDTACAAKGKNQYKITALEDLVGNAAVIKGKNDSVFYRKIGALVSEWGLISQELYPNSWAPAGKAGPNTTRRLWLTYDGDYCDLHLYDAAFHCKNEKQNKNGVCVSYK</sequence>